<evidence type="ECO:0000259" key="3">
    <source>
        <dbReference type="Pfam" id="PF16344"/>
    </source>
</evidence>
<dbReference type="Gene3D" id="2.60.120.1440">
    <property type="match status" value="1"/>
</dbReference>
<dbReference type="Pfam" id="PF04773">
    <property type="entry name" value="FecR"/>
    <property type="match status" value="1"/>
</dbReference>
<proteinExistence type="predicted"/>
<accession>A0A840D4A6</accession>
<dbReference type="AlphaFoldDB" id="A0A840D4A6"/>
<feature type="domain" description="FecR protein" evidence="2">
    <location>
        <begin position="178"/>
        <end position="271"/>
    </location>
</feature>
<reference evidence="4" key="1">
    <citation type="submission" date="2020-08" db="EMBL/GenBank/DDBJ databases">
        <title>Genomic Encyclopedia of Type Strains, Phase IV (KMG-IV): sequencing the most valuable type-strain genomes for metagenomic binning, comparative biology and taxonomic classification.</title>
        <authorList>
            <person name="Goeker M."/>
        </authorList>
    </citation>
    <scope>NUCLEOTIDE SEQUENCE [LARGE SCALE GENOMIC DNA]</scope>
    <source>
        <strain evidence="4">DSM 105720</strain>
    </source>
</reference>
<evidence type="ECO:0000313" key="4">
    <source>
        <dbReference type="EMBL" id="MBB4044364.1"/>
    </source>
</evidence>
<dbReference type="Gene3D" id="3.55.50.30">
    <property type="match status" value="1"/>
</dbReference>
<keyword evidence="1" id="KW-0812">Transmembrane</keyword>
<dbReference type="PANTHER" id="PTHR30273:SF2">
    <property type="entry name" value="PROTEIN FECR"/>
    <property type="match status" value="1"/>
</dbReference>
<dbReference type="FunFam" id="2.60.120.1440:FF:000001">
    <property type="entry name" value="Putative anti-sigma factor"/>
    <property type="match status" value="1"/>
</dbReference>
<feature type="domain" description="Protein FecR C-terminal" evidence="3">
    <location>
        <begin position="315"/>
        <end position="383"/>
    </location>
</feature>
<dbReference type="Proteomes" id="UP000560658">
    <property type="component" value="Unassembled WGS sequence"/>
</dbReference>
<organism evidence="4 5">
    <name type="scientific">Bacteroides reticulotermitis</name>
    <dbReference type="NCBI Taxonomy" id="1133319"/>
    <lineage>
        <taxon>Bacteria</taxon>
        <taxon>Pseudomonadati</taxon>
        <taxon>Bacteroidota</taxon>
        <taxon>Bacteroidia</taxon>
        <taxon>Bacteroidales</taxon>
        <taxon>Bacteroidaceae</taxon>
        <taxon>Bacteroides</taxon>
    </lineage>
</organism>
<name>A0A840D4A6_9BACE</name>
<protein>
    <submittedName>
        <fullName evidence="4">Ferric-dicitrate binding protein FerR (Iron transport regulator)</fullName>
    </submittedName>
</protein>
<dbReference type="RefSeq" id="WP_044164786.1">
    <property type="nucleotide sequence ID" value="NZ_JACIER010000008.1"/>
</dbReference>
<sequence>MGKDENKIESWFDDAFKLTTSSDEVSEEEMRRLMSEEEGMQIGRENLACKRALLEEYAEHKQPDIDLEWNKFQQKRTEKTRRKRYLLGSVIGGVAACFLLIFGLNILPSGKQGELFFAADSLVHQVTLQKVGGSLLALDAQTQDSLLSMMGVTLTQSDSLQLSYRSKTVEEKIETHILSTPRGQDFSVVLSDGTVVWLNAESRLEYPSRFTGEERIVRLQGEAYFKVAKDSRHPFIVQTSQMHTRVLGTEFNIRSYSSDDSHVTLVKGSVEIRSQANQTYLRMKPGEDAHLLDDGTFSLHETDVDTYVYWKEGFFYFDDAPLTTILQELGRWYNVNIVFNNPSAKNWRIHYVCDRKDSIERAVLLLSRINKLNVSFDNNTIYIK</sequence>
<feature type="transmembrane region" description="Helical" evidence="1">
    <location>
        <begin position="85"/>
        <end position="107"/>
    </location>
</feature>
<dbReference type="InterPro" id="IPR006860">
    <property type="entry name" value="FecR"/>
</dbReference>
<keyword evidence="5" id="KW-1185">Reference proteome</keyword>
<comment type="caution">
    <text evidence="4">The sequence shown here is derived from an EMBL/GenBank/DDBJ whole genome shotgun (WGS) entry which is preliminary data.</text>
</comment>
<evidence type="ECO:0000256" key="1">
    <source>
        <dbReference type="SAM" id="Phobius"/>
    </source>
</evidence>
<dbReference type="GO" id="GO:0016989">
    <property type="term" value="F:sigma factor antagonist activity"/>
    <property type="evidence" value="ECO:0007669"/>
    <property type="project" value="TreeGrafter"/>
</dbReference>
<dbReference type="Pfam" id="PF16344">
    <property type="entry name" value="FecR_C"/>
    <property type="match status" value="1"/>
</dbReference>
<dbReference type="InterPro" id="IPR032508">
    <property type="entry name" value="FecR_C"/>
</dbReference>
<dbReference type="EMBL" id="JACIER010000008">
    <property type="protein sequence ID" value="MBB4044364.1"/>
    <property type="molecule type" value="Genomic_DNA"/>
</dbReference>
<dbReference type="PANTHER" id="PTHR30273">
    <property type="entry name" value="PERIPLASMIC SIGNAL SENSOR AND SIGMA FACTOR ACTIVATOR FECR-RELATED"/>
    <property type="match status" value="1"/>
</dbReference>
<keyword evidence="1" id="KW-1133">Transmembrane helix</keyword>
<keyword evidence="1" id="KW-0472">Membrane</keyword>
<dbReference type="InterPro" id="IPR012373">
    <property type="entry name" value="Ferrdict_sens_TM"/>
</dbReference>
<evidence type="ECO:0000259" key="2">
    <source>
        <dbReference type="Pfam" id="PF04773"/>
    </source>
</evidence>
<gene>
    <name evidence="4" type="ORF">GGR06_002158</name>
</gene>
<evidence type="ECO:0000313" key="5">
    <source>
        <dbReference type="Proteomes" id="UP000560658"/>
    </source>
</evidence>